<dbReference type="InterPro" id="IPR012337">
    <property type="entry name" value="RNaseH-like_sf"/>
</dbReference>
<feature type="domain" description="Retrovirus-related Pol polyprotein from transposon TNT 1-94-like beta-barrel" evidence="2">
    <location>
        <begin position="238"/>
        <end position="303"/>
    </location>
</feature>
<dbReference type="InterPro" id="IPR036397">
    <property type="entry name" value="RNaseH_sf"/>
</dbReference>
<comment type="caution">
    <text evidence="3">The sequence shown here is derived from an EMBL/GenBank/DDBJ whole genome shotgun (WGS) entry which is preliminary data.</text>
</comment>
<organism evidence="3 4">
    <name type="scientific">Gossypium anomalum</name>
    <dbReference type="NCBI Taxonomy" id="47600"/>
    <lineage>
        <taxon>Eukaryota</taxon>
        <taxon>Viridiplantae</taxon>
        <taxon>Streptophyta</taxon>
        <taxon>Embryophyta</taxon>
        <taxon>Tracheophyta</taxon>
        <taxon>Spermatophyta</taxon>
        <taxon>Magnoliopsida</taxon>
        <taxon>eudicotyledons</taxon>
        <taxon>Gunneridae</taxon>
        <taxon>Pentapetalae</taxon>
        <taxon>rosids</taxon>
        <taxon>malvids</taxon>
        <taxon>Malvales</taxon>
        <taxon>Malvaceae</taxon>
        <taxon>Malvoideae</taxon>
        <taxon>Gossypium</taxon>
    </lineage>
</organism>
<protein>
    <recommendedName>
        <fullName evidence="2">Retrovirus-related Pol polyprotein from transposon TNT 1-94-like beta-barrel domain-containing protein</fullName>
    </recommendedName>
</protein>
<feature type="region of interest" description="Disordered" evidence="1">
    <location>
        <begin position="455"/>
        <end position="489"/>
    </location>
</feature>
<dbReference type="SUPFAM" id="SSF53098">
    <property type="entry name" value="Ribonuclease H-like"/>
    <property type="match status" value="1"/>
</dbReference>
<dbReference type="OrthoDB" id="1845088at2759"/>
<evidence type="ECO:0000259" key="2">
    <source>
        <dbReference type="Pfam" id="PF22936"/>
    </source>
</evidence>
<keyword evidence="4" id="KW-1185">Reference proteome</keyword>
<dbReference type="GO" id="GO:0003676">
    <property type="term" value="F:nucleic acid binding"/>
    <property type="evidence" value="ECO:0007669"/>
    <property type="project" value="InterPro"/>
</dbReference>
<dbReference type="PANTHER" id="PTHR47481">
    <property type="match status" value="1"/>
</dbReference>
<evidence type="ECO:0000256" key="1">
    <source>
        <dbReference type="SAM" id="MobiDB-lite"/>
    </source>
</evidence>
<dbReference type="Pfam" id="PF22936">
    <property type="entry name" value="Pol_BBD"/>
    <property type="match status" value="1"/>
</dbReference>
<dbReference type="Gene3D" id="3.30.420.10">
    <property type="entry name" value="Ribonuclease H-like superfamily/Ribonuclease H"/>
    <property type="match status" value="1"/>
</dbReference>
<dbReference type="InterPro" id="IPR054722">
    <property type="entry name" value="PolX-like_BBD"/>
</dbReference>
<evidence type="ECO:0000313" key="3">
    <source>
        <dbReference type="EMBL" id="KAG8496815.1"/>
    </source>
</evidence>
<feature type="compositionally biased region" description="Low complexity" evidence="1">
    <location>
        <begin position="461"/>
        <end position="473"/>
    </location>
</feature>
<dbReference type="Proteomes" id="UP000701853">
    <property type="component" value="Chromosome 4"/>
</dbReference>
<name>A0A8J5Z8H9_9ROSI</name>
<sequence length="577" mass="63993">MATDDSPPSDTPRHSSNTERVFPFQGQSNISLSNVQYFSKHDTVKLSERNYLLWKHQILLILESYELDGFVLGTVTITDDVLVHLTMAKTSFEIWTAIEQRFGAKSTVKISSMRHAFPVPEQEQVNIVLAGLSMEYESIRILASATPMSLDLLTELLLDCETRQLDSLTEGLINRNINQVIEGMVMVGLEPGAIRMVVVGDQCASSCSHGCSSCYQPPSSCSHQPSRTSFADNTNQVWNPDSGATNHVTPNVIALTNVVPYTGIKHVSMGNGVSVPISNVGNTSMLAGSRLLHLRTVLHVPTMVHLHSQSQRICVQHNNYHSWSYGIKDWDILARVSLELLYKIFNQMVRVQFGYSIKALQSDGGGEYRSLSKELARLGIQHWVTCPHTSEQNEVAVKGSIGKLLPTPVLHNQSPYEMLYQVRPSYLYLKDSSFGSSFQSVQSFQHQSRLPMVLESRHSPPDSGHSSHSSASSEQRLPLGNTHPMQTRSKSGIYKPKVFTSVLKDEEPTSITVVEQWVASGFSKSNIMPMVQWLGTKDGWVVKGYLQEAGVDFQETFSPVVKPTTIRVVLALAVSMG</sequence>
<dbReference type="PANTHER" id="PTHR47481:SF10">
    <property type="entry name" value="COPIA-LIKE POLYPROTEIN_RETROTRANSPOSON"/>
    <property type="match status" value="1"/>
</dbReference>
<dbReference type="EMBL" id="JAHUZN010000004">
    <property type="protein sequence ID" value="KAG8496815.1"/>
    <property type="molecule type" value="Genomic_DNA"/>
</dbReference>
<accession>A0A8J5Z8H9</accession>
<reference evidence="3 4" key="1">
    <citation type="journal article" date="2021" name="bioRxiv">
        <title>The Gossypium anomalum genome as a resource for cotton improvement and evolutionary analysis of hybrid incompatibility.</title>
        <authorList>
            <person name="Grover C.E."/>
            <person name="Yuan D."/>
            <person name="Arick M.A."/>
            <person name="Miller E.R."/>
            <person name="Hu G."/>
            <person name="Peterson D.G."/>
            <person name="Wendel J.F."/>
            <person name="Udall J.A."/>
        </authorList>
    </citation>
    <scope>NUCLEOTIDE SEQUENCE [LARGE SCALE GENOMIC DNA]</scope>
    <source>
        <strain evidence="3">JFW-Udall</strain>
        <tissue evidence="3">Leaf</tissue>
    </source>
</reference>
<gene>
    <name evidence="3" type="ORF">CXB51_008057</name>
</gene>
<dbReference type="AlphaFoldDB" id="A0A8J5Z8H9"/>
<proteinExistence type="predicted"/>
<evidence type="ECO:0000313" key="4">
    <source>
        <dbReference type="Proteomes" id="UP000701853"/>
    </source>
</evidence>